<dbReference type="AlphaFoldDB" id="A0A0A2UTG0"/>
<feature type="transmembrane region" description="Helical" evidence="1">
    <location>
        <begin position="88"/>
        <end position="110"/>
    </location>
</feature>
<dbReference type="RefSeq" id="WP_036783567.1">
    <property type="nucleotide sequence ID" value="NZ_AVBG01000007.1"/>
</dbReference>
<feature type="transmembrane region" description="Helical" evidence="1">
    <location>
        <begin position="243"/>
        <end position="261"/>
    </location>
</feature>
<feature type="transmembrane region" description="Helical" evidence="1">
    <location>
        <begin position="31"/>
        <end position="49"/>
    </location>
</feature>
<keyword evidence="1" id="KW-1133">Transmembrane helix</keyword>
<organism evidence="2 3">
    <name type="scientific">Pontibacillus chungwhensis BH030062</name>
    <dbReference type="NCBI Taxonomy" id="1385513"/>
    <lineage>
        <taxon>Bacteria</taxon>
        <taxon>Bacillati</taxon>
        <taxon>Bacillota</taxon>
        <taxon>Bacilli</taxon>
        <taxon>Bacillales</taxon>
        <taxon>Bacillaceae</taxon>
        <taxon>Pontibacillus</taxon>
    </lineage>
</organism>
<feature type="transmembrane region" description="Helical" evidence="1">
    <location>
        <begin position="302"/>
        <end position="321"/>
    </location>
</feature>
<dbReference type="InterPro" id="IPR049576">
    <property type="entry name" value="HDC-like"/>
</dbReference>
<feature type="transmembrane region" description="Helical" evidence="1">
    <location>
        <begin position="216"/>
        <end position="237"/>
    </location>
</feature>
<accession>A0A0A2UTG0</accession>
<protein>
    <recommendedName>
        <fullName evidence="4">Sodium:glutamate symporter</fullName>
    </recommendedName>
</protein>
<dbReference type="EMBL" id="AVBG01000007">
    <property type="protein sequence ID" value="KGP91209.1"/>
    <property type="molecule type" value="Genomic_DNA"/>
</dbReference>
<comment type="caution">
    <text evidence="2">The sequence shown here is derived from an EMBL/GenBank/DDBJ whole genome shotgun (WGS) entry which is preliminary data.</text>
</comment>
<evidence type="ECO:0008006" key="4">
    <source>
        <dbReference type="Google" id="ProtNLM"/>
    </source>
</evidence>
<keyword evidence="3" id="KW-1185">Reference proteome</keyword>
<feature type="transmembrane region" description="Helical" evidence="1">
    <location>
        <begin position="273"/>
        <end position="296"/>
    </location>
</feature>
<keyword evidence="1" id="KW-0812">Transmembrane</keyword>
<feature type="transmembrane region" description="Helical" evidence="1">
    <location>
        <begin position="56"/>
        <end position="76"/>
    </location>
</feature>
<dbReference type="Proteomes" id="UP000030153">
    <property type="component" value="Unassembled WGS sequence"/>
</dbReference>
<name>A0A0A2UTG0_9BACI</name>
<feature type="transmembrane region" description="Helical" evidence="1">
    <location>
        <begin position="333"/>
        <end position="351"/>
    </location>
</feature>
<sequence>MNAVVASLIMVGVLAVGEMVSFKTRAKLPSLLVASVLFYILVQSGVVPSNIIESTTLTAIGTVMIPILLVHLGTTVPLEGLKQQYKAVIISLTGLVFSVLLILFVIPIFFDFESAVAGAGPLTGGLIAYLVTSDALKEMGFENLVTIAICVYILQKIMGMPVTSYLLRKYAYYFKESGAAERHMAASVVADASYEDEEAEATDQESSKRYLLPQHYLDSPFILLFMILIAGTIAYGLGEVTGIHQSIYGLIIGIAGSYFGIFPPKALERANAFGLAMVSLLLIVLGSLADVTPAQIWDVLPVIFSVIAIGTAGLVVGGFIASKFLKWHPYKGISVALTALYGFPADYLLAQEVSRSVGETEEEQNAIFDDILSPMLIGGFVSVSSASIIIASVLVKLL</sequence>
<dbReference type="eggNOG" id="COG0786">
    <property type="taxonomic scope" value="Bacteria"/>
</dbReference>
<feature type="transmembrane region" description="Helical" evidence="1">
    <location>
        <begin position="144"/>
        <end position="167"/>
    </location>
</feature>
<reference evidence="2 3" key="1">
    <citation type="submission" date="2013-08" db="EMBL/GenBank/DDBJ databases">
        <title>Genome of Pontibacillus chungwhensis.</title>
        <authorList>
            <person name="Wang Q."/>
            <person name="Wang G."/>
        </authorList>
    </citation>
    <scope>NUCLEOTIDE SEQUENCE [LARGE SCALE GENOMIC DNA]</scope>
    <source>
        <strain evidence="2 3">BH030062</strain>
    </source>
</reference>
<proteinExistence type="predicted"/>
<keyword evidence="1" id="KW-0472">Membrane</keyword>
<evidence type="ECO:0000256" key="1">
    <source>
        <dbReference type="SAM" id="Phobius"/>
    </source>
</evidence>
<dbReference type="OrthoDB" id="3243277at2"/>
<dbReference type="STRING" id="1385513.N780_08280"/>
<feature type="transmembrane region" description="Helical" evidence="1">
    <location>
        <begin position="371"/>
        <end position="395"/>
    </location>
</feature>
<gene>
    <name evidence="2" type="ORF">N780_08280</name>
</gene>
<evidence type="ECO:0000313" key="3">
    <source>
        <dbReference type="Proteomes" id="UP000030153"/>
    </source>
</evidence>
<evidence type="ECO:0000313" key="2">
    <source>
        <dbReference type="EMBL" id="KGP91209.1"/>
    </source>
</evidence>
<dbReference type="CDD" id="cd21416">
    <property type="entry name" value="HDC_protein"/>
    <property type="match status" value="1"/>
</dbReference>